<name>A0AA36CTW6_9BILA</name>
<dbReference type="Proteomes" id="UP001177023">
    <property type="component" value="Unassembled WGS sequence"/>
</dbReference>
<feature type="non-terminal residue" evidence="2">
    <location>
        <position position="178"/>
    </location>
</feature>
<feature type="region of interest" description="Disordered" evidence="1">
    <location>
        <begin position="79"/>
        <end position="178"/>
    </location>
</feature>
<feature type="region of interest" description="Disordered" evidence="1">
    <location>
        <begin position="1"/>
        <end position="39"/>
    </location>
</feature>
<comment type="caution">
    <text evidence="2">The sequence shown here is derived from an EMBL/GenBank/DDBJ whole genome shotgun (WGS) entry which is preliminary data.</text>
</comment>
<dbReference type="EMBL" id="CATQJA010002626">
    <property type="protein sequence ID" value="CAJ0574130.1"/>
    <property type="molecule type" value="Genomic_DNA"/>
</dbReference>
<protein>
    <submittedName>
        <fullName evidence="2">Uncharacterized protein</fullName>
    </submittedName>
</protein>
<gene>
    <name evidence="2" type="ORF">MSPICULIGERA_LOCUS12471</name>
</gene>
<sequence length="178" mass="18604">MSDANNPPPDAQRADDQVRTANASSPVGREQPGDDQLIRTETSITAKIITTQRAISPGTTFSEMTTSTCPVVDVVSQRTGVSAARLRSASRGRGSTQTARSSSVHTARSNIATPTAHTARSNLATTPSLHTAPSSSISGAETQPLVHPSQIVARVSPSIATARLQSPRPSITPSQARR</sequence>
<dbReference type="AlphaFoldDB" id="A0AA36CTW6"/>
<evidence type="ECO:0000313" key="3">
    <source>
        <dbReference type="Proteomes" id="UP001177023"/>
    </source>
</evidence>
<feature type="compositionally biased region" description="Polar residues" evidence="1">
    <location>
        <begin position="163"/>
        <end position="178"/>
    </location>
</feature>
<feature type="compositionally biased region" description="Pro residues" evidence="1">
    <location>
        <begin position="1"/>
        <end position="10"/>
    </location>
</feature>
<feature type="compositionally biased region" description="Polar residues" evidence="1">
    <location>
        <begin position="96"/>
        <end position="141"/>
    </location>
</feature>
<evidence type="ECO:0000256" key="1">
    <source>
        <dbReference type="SAM" id="MobiDB-lite"/>
    </source>
</evidence>
<feature type="compositionally biased region" description="Low complexity" evidence="1">
    <location>
        <begin position="80"/>
        <end position="95"/>
    </location>
</feature>
<organism evidence="2 3">
    <name type="scientific">Mesorhabditis spiculigera</name>
    <dbReference type="NCBI Taxonomy" id="96644"/>
    <lineage>
        <taxon>Eukaryota</taxon>
        <taxon>Metazoa</taxon>
        <taxon>Ecdysozoa</taxon>
        <taxon>Nematoda</taxon>
        <taxon>Chromadorea</taxon>
        <taxon>Rhabditida</taxon>
        <taxon>Rhabditina</taxon>
        <taxon>Rhabditomorpha</taxon>
        <taxon>Rhabditoidea</taxon>
        <taxon>Rhabditidae</taxon>
        <taxon>Mesorhabditinae</taxon>
        <taxon>Mesorhabditis</taxon>
    </lineage>
</organism>
<reference evidence="2" key="1">
    <citation type="submission" date="2023-06" db="EMBL/GenBank/DDBJ databases">
        <authorList>
            <person name="Delattre M."/>
        </authorList>
    </citation>
    <scope>NUCLEOTIDE SEQUENCE</scope>
    <source>
        <strain evidence="2">AF72</strain>
    </source>
</reference>
<proteinExistence type="predicted"/>
<keyword evidence="3" id="KW-1185">Reference proteome</keyword>
<evidence type="ECO:0000313" key="2">
    <source>
        <dbReference type="EMBL" id="CAJ0574130.1"/>
    </source>
</evidence>
<accession>A0AA36CTW6</accession>